<reference evidence="13 14" key="1">
    <citation type="submission" date="2020-07" db="EMBL/GenBank/DDBJ databases">
        <title>Sequencing the genomes of 1000 actinobacteria strains.</title>
        <authorList>
            <person name="Klenk H.-P."/>
        </authorList>
    </citation>
    <scope>NUCLEOTIDE SEQUENCE [LARGE SCALE GENOMIC DNA]</scope>
    <source>
        <strain evidence="13 14">DSM 100723</strain>
    </source>
</reference>
<keyword evidence="10" id="KW-1133">Transmembrane helix</keyword>
<keyword evidence="2" id="KW-0723">Serine/threonine-protein kinase</keyword>
<keyword evidence="10" id="KW-0472">Membrane</keyword>
<dbReference type="SMART" id="SM00220">
    <property type="entry name" value="S_TKc"/>
    <property type="match status" value="1"/>
</dbReference>
<protein>
    <recommendedName>
        <fullName evidence="1">non-specific serine/threonine protein kinase</fullName>
        <ecNumber evidence="1">2.7.11.1</ecNumber>
    </recommendedName>
</protein>
<keyword evidence="6" id="KW-0067">ATP-binding</keyword>
<dbReference type="InterPro" id="IPR008271">
    <property type="entry name" value="Ser/Thr_kinase_AS"/>
</dbReference>
<feature type="domain" description="PASTA" evidence="12">
    <location>
        <begin position="593"/>
        <end position="658"/>
    </location>
</feature>
<dbReference type="Proteomes" id="UP000523079">
    <property type="component" value="Unassembled WGS sequence"/>
</dbReference>
<dbReference type="Pfam" id="PF00069">
    <property type="entry name" value="Pkinase"/>
    <property type="match status" value="1"/>
</dbReference>
<keyword evidence="5 13" id="KW-0418">Kinase</keyword>
<dbReference type="SUPFAM" id="SSF56112">
    <property type="entry name" value="Protein kinase-like (PK-like)"/>
    <property type="match status" value="1"/>
</dbReference>
<dbReference type="Gene3D" id="3.30.10.20">
    <property type="match status" value="4"/>
</dbReference>
<feature type="domain" description="PASTA" evidence="12">
    <location>
        <begin position="462"/>
        <end position="524"/>
    </location>
</feature>
<feature type="transmembrane region" description="Helical" evidence="10">
    <location>
        <begin position="433"/>
        <end position="457"/>
    </location>
</feature>
<feature type="compositionally biased region" description="Basic and acidic residues" evidence="9">
    <location>
        <begin position="333"/>
        <end position="343"/>
    </location>
</feature>
<feature type="region of interest" description="Disordered" evidence="9">
    <location>
        <begin position="290"/>
        <end position="412"/>
    </location>
</feature>
<evidence type="ECO:0000256" key="5">
    <source>
        <dbReference type="ARBA" id="ARBA00022777"/>
    </source>
</evidence>
<feature type="domain" description="PASTA" evidence="12">
    <location>
        <begin position="525"/>
        <end position="592"/>
    </location>
</feature>
<keyword evidence="14" id="KW-1185">Reference proteome</keyword>
<dbReference type="EMBL" id="JACGWT010000003">
    <property type="protein sequence ID" value="MBA8794333.1"/>
    <property type="molecule type" value="Genomic_DNA"/>
</dbReference>
<evidence type="ECO:0000256" key="10">
    <source>
        <dbReference type="SAM" id="Phobius"/>
    </source>
</evidence>
<keyword evidence="4" id="KW-0547">Nucleotide-binding</keyword>
<dbReference type="GO" id="GO:0045717">
    <property type="term" value="P:negative regulation of fatty acid biosynthetic process"/>
    <property type="evidence" value="ECO:0007669"/>
    <property type="project" value="UniProtKB-ARBA"/>
</dbReference>
<dbReference type="FunFam" id="1.10.510.10:FF:000021">
    <property type="entry name" value="Serine/threonine protein kinase"/>
    <property type="match status" value="1"/>
</dbReference>
<comment type="caution">
    <text evidence="13">The sequence shown here is derived from an EMBL/GenBank/DDBJ whole genome shotgun (WGS) entry which is preliminary data.</text>
</comment>
<organism evidence="13 14">
    <name type="scientific">Microlunatus kandeliicorticis</name>
    <dbReference type="NCBI Taxonomy" id="1759536"/>
    <lineage>
        <taxon>Bacteria</taxon>
        <taxon>Bacillati</taxon>
        <taxon>Actinomycetota</taxon>
        <taxon>Actinomycetes</taxon>
        <taxon>Propionibacteriales</taxon>
        <taxon>Propionibacteriaceae</taxon>
        <taxon>Microlunatus</taxon>
    </lineage>
</organism>
<dbReference type="AlphaFoldDB" id="A0A7W3ISA7"/>
<comment type="catalytic activity">
    <reaction evidence="8">
        <text>L-seryl-[protein] + ATP = O-phospho-L-seryl-[protein] + ADP + H(+)</text>
        <dbReference type="Rhea" id="RHEA:17989"/>
        <dbReference type="Rhea" id="RHEA-COMP:9863"/>
        <dbReference type="Rhea" id="RHEA-COMP:11604"/>
        <dbReference type="ChEBI" id="CHEBI:15378"/>
        <dbReference type="ChEBI" id="CHEBI:29999"/>
        <dbReference type="ChEBI" id="CHEBI:30616"/>
        <dbReference type="ChEBI" id="CHEBI:83421"/>
        <dbReference type="ChEBI" id="CHEBI:456216"/>
        <dbReference type="EC" id="2.7.11.1"/>
    </reaction>
</comment>
<dbReference type="Gene3D" id="1.10.510.10">
    <property type="entry name" value="Transferase(Phosphotransferase) domain 1"/>
    <property type="match status" value="1"/>
</dbReference>
<evidence type="ECO:0000313" key="14">
    <source>
        <dbReference type="Proteomes" id="UP000523079"/>
    </source>
</evidence>
<evidence type="ECO:0000256" key="3">
    <source>
        <dbReference type="ARBA" id="ARBA00022679"/>
    </source>
</evidence>
<keyword evidence="10" id="KW-0812">Transmembrane</keyword>
<dbReference type="PROSITE" id="PS50011">
    <property type="entry name" value="PROTEIN_KINASE_DOM"/>
    <property type="match status" value="1"/>
</dbReference>
<proteinExistence type="predicted"/>
<feature type="compositionally biased region" description="Basic and acidic residues" evidence="9">
    <location>
        <begin position="388"/>
        <end position="400"/>
    </location>
</feature>
<name>A0A7W3ISA7_9ACTN</name>
<evidence type="ECO:0000259" key="12">
    <source>
        <dbReference type="PROSITE" id="PS51178"/>
    </source>
</evidence>
<evidence type="ECO:0000313" key="13">
    <source>
        <dbReference type="EMBL" id="MBA8794333.1"/>
    </source>
</evidence>
<dbReference type="PROSITE" id="PS00108">
    <property type="entry name" value="PROTEIN_KINASE_ST"/>
    <property type="match status" value="1"/>
</dbReference>
<dbReference type="InterPro" id="IPR000719">
    <property type="entry name" value="Prot_kinase_dom"/>
</dbReference>
<feature type="domain" description="PASTA" evidence="12">
    <location>
        <begin position="659"/>
        <end position="724"/>
    </location>
</feature>
<dbReference type="RefSeq" id="WP_182559932.1">
    <property type="nucleotide sequence ID" value="NZ_JACGWT010000003.1"/>
</dbReference>
<evidence type="ECO:0000256" key="2">
    <source>
        <dbReference type="ARBA" id="ARBA00022527"/>
    </source>
</evidence>
<evidence type="ECO:0000256" key="9">
    <source>
        <dbReference type="SAM" id="MobiDB-lite"/>
    </source>
</evidence>
<dbReference type="PANTHER" id="PTHR43289">
    <property type="entry name" value="MITOGEN-ACTIVATED PROTEIN KINASE KINASE KINASE 20-RELATED"/>
    <property type="match status" value="1"/>
</dbReference>
<evidence type="ECO:0000256" key="1">
    <source>
        <dbReference type="ARBA" id="ARBA00012513"/>
    </source>
</evidence>
<dbReference type="Gene3D" id="3.30.200.20">
    <property type="entry name" value="Phosphorylase Kinase, domain 1"/>
    <property type="match status" value="1"/>
</dbReference>
<dbReference type="PANTHER" id="PTHR43289:SF34">
    <property type="entry name" value="SERINE_THREONINE-PROTEIN KINASE YBDM-RELATED"/>
    <property type="match status" value="1"/>
</dbReference>
<feature type="domain" description="Protein kinase" evidence="11">
    <location>
        <begin position="19"/>
        <end position="290"/>
    </location>
</feature>
<dbReference type="CDD" id="cd06577">
    <property type="entry name" value="PASTA_pknB"/>
    <property type="match status" value="3"/>
</dbReference>
<dbReference type="GO" id="GO:0004674">
    <property type="term" value="F:protein serine/threonine kinase activity"/>
    <property type="evidence" value="ECO:0007669"/>
    <property type="project" value="UniProtKB-KW"/>
</dbReference>
<accession>A0A7W3ISA7</accession>
<evidence type="ECO:0000259" key="11">
    <source>
        <dbReference type="PROSITE" id="PS50011"/>
    </source>
</evidence>
<dbReference type="InterPro" id="IPR005543">
    <property type="entry name" value="PASTA_dom"/>
</dbReference>
<comment type="catalytic activity">
    <reaction evidence="7">
        <text>L-threonyl-[protein] + ATP = O-phospho-L-threonyl-[protein] + ADP + H(+)</text>
        <dbReference type="Rhea" id="RHEA:46608"/>
        <dbReference type="Rhea" id="RHEA-COMP:11060"/>
        <dbReference type="Rhea" id="RHEA-COMP:11605"/>
        <dbReference type="ChEBI" id="CHEBI:15378"/>
        <dbReference type="ChEBI" id="CHEBI:30013"/>
        <dbReference type="ChEBI" id="CHEBI:30616"/>
        <dbReference type="ChEBI" id="CHEBI:61977"/>
        <dbReference type="ChEBI" id="CHEBI:456216"/>
        <dbReference type="EC" id="2.7.11.1"/>
    </reaction>
</comment>
<dbReference type="PROSITE" id="PS51178">
    <property type="entry name" value="PASTA"/>
    <property type="match status" value="4"/>
</dbReference>
<keyword evidence="3 13" id="KW-0808">Transferase</keyword>
<dbReference type="CDD" id="cd14014">
    <property type="entry name" value="STKc_PknB_like"/>
    <property type="match status" value="1"/>
</dbReference>
<dbReference type="GO" id="GO:0005524">
    <property type="term" value="F:ATP binding"/>
    <property type="evidence" value="ECO:0007669"/>
    <property type="project" value="UniProtKB-KW"/>
</dbReference>
<evidence type="ECO:0000256" key="8">
    <source>
        <dbReference type="ARBA" id="ARBA00048679"/>
    </source>
</evidence>
<evidence type="ECO:0000256" key="4">
    <source>
        <dbReference type="ARBA" id="ARBA00022741"/>
    </source>
</evidence>
<dbReference type="InterPro" id="IPR011009">
    <property type="entry name" value="Kinase-like_dom_sf"/>
</dbReference>
<dbReference type="FunFam" id="3.30.200.20:FF:000035">
    <property type="entry name" value="Serine/threonine protein kinase Stk1"/>
    <property type="match status" value="1"/>
</dbReference>
<dbReference type="SMART" id="SM00740">
    <property type="entry name" value="PASTA"/>
    <property type="match status" value="4"/>
</dbReference>
<dbReference type="EC" id="2.7.11.1" evidence="1"/>
<evidence type="ECO:0000256" key="7">
    <source>
        <dbReference type="ARBA" id="ARBA00047899"/>
    </source>
</evidence>
<gene>
    <name evidence="13" type="ORF">FHX74_001952</name>
</gene>
<sequence>MSMTSVGDPLVGHVLDGRYRIEDRLARGGMATVYRATDLRLTRTVAVKVMHAGLGDDAEFSRKFDREARAAARLSHPHVVSVFDQGTDDLGRGERRPYIVMEYVEGQTLRNVISRQAPLTAVRALELMEPVLSALAAAHDAGLVHRDVKPENVLISDRGQIKVADFGLAKAISAQTSTATQGLLIGTVSYLPPELVTSGKADARSDVYSAGVVLFELLTGRKPHTGDTPIQVAYAHVHTDVPPVSSFPTAGPVPDYLDALISRVTARNADARPPDARVMLTQLRRVKSALTQGVTDDPELTQDLTVPLSRLGREPRESDSWPGGWPTEDADGRDDGGWSRADAEPTDLVGRVPAPPVPARPERSWPSASPTENSVPHDVRSLSTPPHPLRDRDERSDPRSWRAVAPADGRTAERGLVDERAEARRQRARRRRLRGAIVLLLVLLLTALAAYTGWYLAAGRFTTAPAVTTMTRTEAQTALARAGLSGHFEDAWSEDVSTGTVISTVPGAGAKVVKGGEIEVTVSKGPERHAVPAVAGMSQAAATAALRAASLGVGTTSTVWDDRVPSGQVIRATPAVGARLRRDTPVNLTVSKGKQPITVTDWTGKDAGEAARALDKAGFDVTVTSKNSDTVPAGRVISQSPDSGTGVKGDDIALVKSLGPVMVSVPNVRAMGIKAAQAAMQEAGFKTTTQRAATNYLGLGYVAYTSRAAGSKAPKGSTITLFIV</sequence>
<dbReference type="Pfam" id="PF03793">
    <property type="entry name" value="PASTA"/>
    <property type="match status" value="4"/>
</dbReference>
<evidence type="ECO:0000256" key="6">
    <source>
        <dbReference type="ARBA" id="ARBA00022840"/>
    </source>
</evidence>